<sequence>MVGLLLAAVAGVVGSSNMLVFRVLVNTFVGRLNPIEAYPCVIWFALLGCIMFVASFSQTYILGTASNRQLSKIRQNYFKAILKQDVTWFDTQSTGAIISKLFKYTSHIETGIATKLGEFVQNITGFIAGIVIAFIVKWKLTLVACATLPLTVIALVMIEVAKKQYTSKEVKAYSRALSVSSEILEAIRIVVAYGAEKKELRRYTKELDAAVSMGIHRNTAVGAMVGSVGLSILCSAAVIFWYGVQLIRKEAYDLGSVFLVYINVILGTAFLGSALSCLDYLQKLTYSAGEIYKTIEQTRKTEEEYRDVYLPDFTGNIIFRNVSLSYPTRSDKPVLKNFSLSLGSGTTVALVGRNGSGKSAVIHLLQRFYQPTEGQIKIDGVDIRDIDLKLLRANISCVQRETILFEGTIAENIRMGKLDATQEEVEEAAKLANAHDFILKLPLAYGTLVDKTGGGIPVSLKQLIAIARAIIRKPKILLLDEVTSALDTRSASVVLESLERASVGRTTLLVTDRLTAVRTADLILVLDKGITRESGTHDELVAKNCLYVAMRRYQQQIDRLVEEDEEISGEIRDVKTKSISISENVSQSANEVSESNTTHIGRLFKLSRPDARYIILGCFASAIAGAVQPSFTILFFEFFGIYPKIFVSPDETDRRTTLLCGMMVLLGFIRFFSMLAQGYFFGVSGERFTKRIRVSYFECILRQEIGWFDRPENHTAALTARLATDASQLKVISGSQLNTIVEPVMFAITSAIIGFYYSWRLTLMFFVFFPLIVITGAFKFRSLTRRRKIHRCTTMMEVAQEAITKNRAVFALNLEEFFCHSFNQEVQNSRKGFLRECLLSSLVHAMTQSVAMFAFAAVFGFGYYLIKIKVLAGLAHFRIFAVMNMGAQSLGRTASIGPEAKKALKSARTIFATIDRKSQIPTDEGHIPKESFQGKVTFTHVNFQYPTRDEPRVLKNFSYTVEPGQKVALVGQSGCGKSTLLQLVQRFYDPCGHGLNNGVFFDQWNLRDLAPSWIRKQIGLVSQEPNIFDLTLEENIAYGDDSQDVHMDKIVEVARLLNIHDFISSLPNGYQTMANQLDSHLSNGLKLRIAVSRALLRKPILLLLDEAPFSLDIESNRVLQEALAAVGGSVTSLIVPHRLNCLQESDSIIVVEGGRIIEAGPPATLMAANGAFYSLHYMEQISDR</sequence>
<evidence type="ECO:0000259" key="11">
    <source>
        <dbReference type="PROSITE" id="PS50929"/>
    </source>
</evidence>
<dbReference type="AlphaFoldDB" id="A0A8J4TE06"/>
<evidence type="ECO:0000259" key="10">
    <source>
        <dbReference type="PROSITE" id="PS50893"/>
    </source>
</evidence>
<dbReference type="InterPro" id="IPR036640">
    <property type="entry name" value="ABC1_TM_sf"/>
</dbReference>
<feature type="domain" description="ABC transmembrane type-1" evidence="11">
    <location>
        <begin position="615"/>
        <end position="902"/>
    </location>
</feature>
<evidence type="ECO:0000256" key="2">
    <source>
        <dbReference type="ARBA" id="ARBA00007577"/>
    </source>
</evidence>
<dbReference type="GO" id="GO:0015421">
    <property type="term" value="F:ABC-type oligopeptide transporter activity"/>
    <property type="evidence" value="ECO:0007669"/>
    <property type="project" value="TreeGrafter"/>
</dbReference>
<dbReference type="EMBL" id="LUCH01003547">
    <property type="protein sequence ID" value="KAF5400002.1"/>
    <property type="molecule type" value="Genomic_DNA"/>
</dbReference>
<dbReference type="Proteomes" id="UP000748531">
    <property type="component" value="Unassembled WGS sequence"/>
</dbReference>
<feature type="transmembrane region" description="Helical" evidence="9">
    <location>
        <begin position="737"/>
        <end position="757"/>
    </location>
</feature>
<dbReference type="Gene3D" id="3.40.50.300">
    <property type="entry name" value="P-loop containing nucleotide triphosphate hydrolases"/>
    <property type="match status" value="2"/>
</dbReference>
<dbReference type="PANTHER" id="PTHR43394">
    <property type="entry name" value="ATP-DEPENDENT PERMEASE MDL1, MITOCHONDRIAL"/>
    <property type="match status" value="1"/>
</dbReference>
<dbReference type="CDD" id="cd18578">
    <property type="entry name" value="ABC_6TM_Pgp_ABCB1_D2_like"/>
    <property type="match status" value="1"/>
</dbReference>
<dbReference type="InterPro" id="IPR003439">
    <property type="entry name" value="ABC_transporter-like_ATP-bd"/>
</dbReference>
<keyword evidence="4 9" id="KW-0812">Transmembrane</keyword>
<dbReference type="InterPro" id="IPR039421">
    <property type="entry name" value="Type_1_exporter"/>
</dbReference>
<dbReference type="CDD" id="cd18577">
    <property type="entry name" value="ABC_6TM_Pgp_ABCB1_D1_like"/>
    <property type="match status" value="1"/>
</dbReference>
<protein>
    <submittedName>
        <fullName evidence="12">Multidrug resistance protein 2</fullName>
    </submittedName>
</protein>
<feature type="domain" description="ABC transporter" evidence="10">
    <location>
        <begin position="936"/>
        <end position="1178"/>
    </location>
</feature>
<dbReference type="Pfam" id="PF00664">
    <property type="entry name" value="ABC_membrane"/>
    <property type="match status" value="2"/>
</dbReference>
<keyword evidence="5" id="KW-0547">Nucleotide-binding</keyword>
<feature type="transmembrane region" description="Helical" evidence="9">
    <location>
        <begin position="141"/>
        <end position="161"/>
    </location>
</feature>
<keyword evidence="13" id="KW-1185">Reference proteome</keyword>
<feature type="domain" description="ABC transmembrane type-1" evidence="11">
    <location>
        <begin position="1"/>
        <end position="283"/>
    </location>
</feature>
<comment type="subcellular location">
    <subcellularLocation>
        <location evidence="1">Membrane</location>
        <topology evidence="1">Multi-pass membrane protein</topology>
    </subcellularLocation>
</comment>
<keyword evidence="3" id="KW-0813">Transport</keyword>
<dbReference type="Pfam" id="PF00005">
    <property type="entry name" value="ABC_tran"/>
    <property type="match status" value="2"/>
</dbReference>
<reference evidence="12" key="1">
    <citation type="submission" date="2019-05" db="EMBL/GenBank/DDBJ databases">
        <title>Annotation for the trematode Paragonimus heterotremus.</title>
        <authorList>
            <person name="Choi Y.-J."/>
        </authorList>
    </citation>
    <scope>NUCLEOTIDE SEQUENCE</scope>
    <source>
        <strain evidence="12">LC</strain>
    </source>
</reference>
<dbReference type="PROSITE" id="PS50929">
    <property type="entry name" value="ABC_TM1F"/>
    <property type="match status" value="2"/>
</dbReference>
<name>A0A8J4TE06_9TREM</name>
<dbReference type="InterPro" id="IPR003593">
    <property type="entry name" value="AAA+_ATPase"/>
</dbReference>
<dbReference type="SMART" id="SM00382">
    <property type="entry name" value="AAA"/>
    <property type="match status" value="2"/>
</dbReference>
<feature type="transmembrane region" description="Helical" evidence="9">
    <location>
        <begin position="42"/>
        <end position="62"/>
    </location>
</feature>
<dbReference type="PANTHER" id="PTHR43394:SF27">
    <property type="entry name" value="ATP-DEPENDENT TRANSLOCASE ABCB1-LIKE"/>
    <property type="match status" value="1"/>
</dbReference>
<evidence type="ECO:0000256" key="6">
    <source>
        <dbReference type="ARBA" id="ARBA00022840"/>
    </source>
</evidence>
<evidence type="ECO:0000256" key="9">
    <source>
        <dbReference type="SAM" id="Phobius"/>
    </source>
</evidence>
<proteinExistence type="inferred from homology"/>
<feature type="transmembrane region" description="Helical" evidence="9">
    <location>
        <begin position="837"/>
        <end position="866"/>
    </location>
</feature>
<keyword evidence="8 9" id="KW-0472">Membrane</keyword>
<feature type="transmembrane region" description="Helical" evidence="9">
    <location>
        <begin position="613"/>
        <end position="636"/>
    </location>
</feature>
<dbReference type="FunFam" id="3.40.50.300:FF:000836">
    <property type="entry name" value="ABC transporter B family member 25"/>
    <property type="match status" value="1"/>
</dbReference>
<dbReference type="Gene3D" id="1.20.1560.10">
    <property type="entry name" value="ABC transporter type 1, transmembrane domain"/>
    <property type="match status" value="2"/>
</dbReference>
<dbReference type="GO" id="GO:0005524">
    <property type="term" value="F:ATP binding"/>
    <property type="evidence" value="ECO:0007669"/>
    <property type="project" value="UniProtKB-KW"/>
</dbReference>
<dbReference type="GO" id="GO:0016887">
    <property type="term" value="F:ATP hydrolysis activity"/>
    <property type="evidence" value="ECO:0007669"/>
    <property type="project" value="InterPro"/>
</dbReference>
<comment type="caution">
    <text evidence="12">The sequence shown here is derived from an EMBL/GenBank/DDBJ whole genome shotgun (WGS) entry which is preliminary data.</text>
</comment>
<keyword evidence="6" id="KW-0067">ATP-binding</keyword>
<dbReference type="GO" id="GO:0005743">
    <property type="term" value="C:mitochondrial inner membrane"/>
    <property type="evidence" value="ECO:0007669"/>
    <property type="project" value="TreeGrafter"/>
</dbReference>
<evidence type="ECO:0000256" key="5">
    <source>
        <dbReference type="ARBA" id="ARBA00022741"/>
    </source>
</evidence>
<feature type="transmembrane region" description="Helical" evidence="9">
    <location>
        <begin position="656"/>
        <end position="681"/>
    </location>
</feature>
<dbReference type="FunFam" id="3.40.50.300:FF:000604">
    <property type="entry name" value="ABC transporter B family member 28"/>
    <property type="match status" value="1"/>
</dbReference>
<dbReference type="InterPro" id="IPR011527">
    <property type="entry name" value="ABC1_TM_dom"/>
</dbReference>
<feature type="domain" description="ABC transporter" evidence="10">
    <location>
        <begin position="317"/>
        <end position="553"/>
    </location>
</feature>
<evidence type="ECO:0000313" key="12">
    <source>
        <dbReference type="EMBL" id="KAF5400002.1"/>
    </source>
</evidence>
<dbReference type="InterPro" id="IPR027417">
    <property type="entry name" value="P-loop_NTPase"/>
</dbReference>
<evidence type="ECO:0000256" key="3">
    <source>
        <dbReference type="ARBA" id="ARBA00022448"/>
    </source>
</evidence>
<dbReference type="PROSITE" id="PS50893">
    <property type="entry name" value="ABC_TRANSPORTER_2"/>
    <property type="match status" value="2"/>
</dbReference>
<evidence type="ECO:0000256" key="7">
    <source>
        <dbReference type="ARBA" id="ARBA00022989"/>
    </source>
</evidence>
<feature type="transmembrane region" description="Helical" evidence="9">
    <location>
        <begin position="221"/>
        <end position="244"/>
    </location>
</feature>
<evidence type="ECO:0000256" key="8">
    <source>
        <dbReference type="ARBA" id="ARBA00023136"/>
    </source>
</evidence>
<dbReference type="SUPFAM" id="SSF52540">
    <property type="entry name" value="P-loop containing nucleoside triphosphate hydrolases"/>
    <property type="match status" value="2"/>
</dbReference>
<dbReference type="GO" id="GO:0090374">
    <property type="term" value="P:oligopeptide export from mitochondrion"/>
    <property type="evidence" value="ECO:0007669"/>
    <property type="project" value="TreeGrafter"/>
</dbReference>
<gene>
    <name evidence="12" type="ORF">PHET_06062</name>
</gene>
<evidence type="ECO:0000256" key="1">
    <source>
        <dbReference type="ARBA" id="ARBA00004141"/>
    </source>
</evidence>
<accession>A0A8J4TE06</accession>
<keyword evidence="7 9" id="KW-1133">Transmembrane helix</keyword>
<feature type="transmembrane region" description="Helical" evidence="9">
    <location>
        <begin position="116"/>
        <end position="135"/>
    </location>
</feature>
<feature type="transmembrane region" description="Helical" evidence="9">
    <location>
        <begin position="763"/>
        <end position="780"/>
    </location>
</feature>
<comment type="similarity">
    <text evidence="2">Belongs to the ABC transporter superfamily. ABCB family. Multidrug resistance exporter (TC 3.A.1.201) subfamily.</text>
</comment>
<evidence type="ECO:0000256" key="4">
    <source>
        <dbReference type="ARBA" id="ARBA00022692"/>
    </source>
</evidence>
<feature type="transmembrane region" description="Helical" evidence="9">
    <location>
        <begin position="256"/>
        <end position="278"/>
    </location>
</feature>
<dbReference type="OrthoDB" id="6500128at2759"/>
<dbReference type="SUPFAM" id="SSF90123">
    <property type="entry name" value="ABC transporter transmembrane region"/>
    <property type="match status" value="2"/>
</dbReference>
<organism evidence="12 13">
    <name type="scientific">Paragonimus heterotremus</name>
    <dbReference type="NCBI Taxonomy" id="100268"/>
    <lineage>
        <taxon>Eukaryota</taxon>
        <taxon>Metazoa</taxon>
        <taxon>Spiralia</taxon>
        <taxon>Lophotrochozoa</taxon>
        <taxon>Platyhelminthes</taxon>
        <taxon>Trematoda</taxon>
        <taxon>Digenea</taxon>
        <taxon>Plagiorchiida</taxon>
        <taxon>Troglotremata</taxon>
        <taxon>Troglotrematidae</taxon>
        <taxon>Paragonimus</taxon>
    </lineage>
</organism>
<evidence type="ECO:0000313" key="13">
    <source>
        <dbReference type="Proteomes" id="UP000748531"/>
    </source>
</evidence>